<evidence type="ECO:0000313" key="2">
    <source>
        <dbReference type="Proteomes" id="UP000730618"/>
    </source>
</evidence>
<protein>
    <recommendedName>
        <fullName evidence="3">VOC domain-containing protein</fullName>
    </recommendedName>
</protein>
<evidence type="ECO:0000313" key="1">
    <source>
        <dbReference type="EMBL" id="CAG7657546.1"/>
    </source>
</evidence>
<comment type="caution">
    <text evidence="1">The sequence shown here is derived from an EMBL/GenBank/DDBJ whole genome shotgun (WGS) entry which is preliminary data.</text>
</comment>
<proteinExistence type="predicted"/>
<gene>
    <name evidence="1" type="ORF">PAECIP111802_06768</name>
</gene>
<accession>A0ABM8VT82</accession>
<name>A0ABM8VT82_9BACL</name>
<dbReference type="Proteomes" id="UP000730618">
    <property type="component" value="Unassembled WGS sequence"/>
</dbReference>
<organism evidence="1 2">
    <name type="scientific">Paenibacillus allorhizosphaerae</name>
    <dbReference type="NCBI Taxonomy" id="2849866"/>
    <lineage>
        <taxon>Bacteria</taxon>
        <taxon>Bacillati</taxon>
        <taxon>Bacillota</taxon>
        <taxon>Bacilli</taxon>
        <taxon>Bacillales</taxon>
        <taxon>Paenibacillaceae</taxon>
        <taxon>Paenibacillus</taxon>
    </lineage>
</organism>
<evidence type="ECO:0008006" key="3">
    <source>
        <dbReference type="Google" id="ProtNLM"/>
    </source>
</evidence>
<reference evidence="1 2" key="1">
    <citation type="submission" date="2021-06" db="EMBL/GenBank/DDBJ databases">
        <authorList>
            <person name="Criscuolo A."/>
        </authorList>
    </citation>
    <scope>NUCLEOTIDE SEQUENCE [LARGE SCALE GENOMIC DNA]</scope>
    <source>
        <strain evidence="2">CIP 111802</strain>
    </source>
</reference>
<sequence length="178" mass="19627">MSQNQAEEVQLEDITGITCIYVPVQNVYESVKWYRKNLGCRQPSSHDPVQPGAGIAILRFPDQHDKLPGAGLRTAVPAMFLIQSELEGGRLGFNNNNGNRVLSAVSLHRASRSCSSGLRRMGFTLQAIFRKVENADLTFSSMIWMGTCGKSGNPDPFNKSKRTKPSTRRVLICIMPSG</sequence>
<dbReference type="EMBL" id="CAJVCE010000035">
    <property type="protein sequence ID" value="CAG7657546.1"/>
    <property type="molecule type" value="Genomic_DNA"/>
</dbReference>
<keyword evidence="2" id="KW-1185">Reference proteome</keyword>